<evidence type="ECO:0000313" key="1">
    <source>
        <dbReference type="EMBL" id="RCV57923.1"/>
    </source>
</evidence>
<dbReference type="Proteomes" id="UP000253318">
    <property type="component" value="Unassembled WGS sequence"/>
</dbReference>
<organism evidence="1 2">
    <name type="scientific">Marinitenerispora sediminis</name>
    <dbReference type="NCBI Taxonomy" id="1931232"/>
    <lineage>
        <taxon>Bacteria</taxon>
        <taxon>Bacillati</taxon>
        <taxon>Actinomycetota</taxon>
        <taxon>Actinomycetes</taxon>
        <taxon>Streptosporangiales</taxon>
        <taxon>Nocardiopsidaceae</taxon>
        <taxon>Marinitenerispora</taxon>
    </lineage>
</organism>
<sequence>MNSTEAQALWQGHLQDKAHHLKGLLPANQMVARRISHAKGLLGLGEAEHAARILEGVVQFYRHDVFGPRTPYHHDIVHAARTLTDIYAARGDHKAAAQVWRDLADSQTHAYDGHQTSAEAIAAARIEQLRETLRAGRADVADRAAHAYRGAFTLLPRGHAAFHEFQLIRAQAAVQLVEGGQLPREQWPARLREAERTARAELVRRTGVHGATHPATLDAWETLARAVGAQGRRQEAVNLYRDLVPAMKNAFTGAQRPRYRAARRAQLALVAGSKMVDFGNRLADRAHRRLDGREVRHPILADQASRRFRLGTPAARRAAP</sequence>
<reference evidence="1 2" key="1">
    <citation type="submission" date="2018-04" db="EMBL/GenBank/DDBJ databases">
        <title>Novel actinobacteria from marine sediment.</title>
        <authorList>
            <person name="Ng Z.Y."/>
            <person name="Tan G.Y.A."/>
        </authorList>
    </citation>
    <scope>NUCLEOTIDE SEQUENCE [LARGE SCALE GENOMIC DNA]</scope>
    <source>
        <strain evidence="1 2">TPS81</strain>
    </source>
</reference>
<dbReference type="InterPro" id="IPR011990">
    <property type="entry name" value="TPR-like_helical_dom_sf"/>
</dbReference>
<gene>
    <name evidence="1" type="ORF">DEF24_14385</name>
</gene>
<keyword evidence="2" id="KW-1185">Reference proteome</keyword>
<evidence type="ECO:0008006" key="3">
    <source>
        <dbReference type="Google" id="ProtNLM"/>
    </source>
</evidence>
<proteinExistence type="predicted"/>
<name>A0A368T4N0_9ACTN</name>
<dbReference type="RefSeq" id="WP_114399205.1">
    <property type="nucleotide sequence ID" value="NZ_QEIM01000113.1"/>
</dbReference>
<dbReference type="EMBL" id="QEIN01000104">
    <property type="protein sequence ID" value="RCV57923.1"/>
    <property type="molecule type" value="Genomic_DNA"/>
</dbReference>
<accession>A0A368T4N0</accession>
<evidence type="ECO:0000313" key="2">
    <source>
        <dbReference type="Proteomes" id="UP000253318"/>
    </source>
</evidence>
<protein>
    <recommendedName>
        <fullName evidence="3">CHAT domain-containing protein</fullName>
    </recommendedName>
</protein>
<comment type="caution">
    <text evidence="1">The sequence shown here is derived from an EMBL/GenBank/DDBJ whole genome shotgun (WGS) entry which is preliminary data.</text>
</comment>
<dbReference type="Gene3D" id="1.25.40.10">
    <property type="entry name" value="Tetratricopeptide repeat domain"/>
    <property type="match status" value="1"/>
</dbReference>
<dbReference type="AlphaFoldDB" id="A0A368T4N0"/>